<name>A0A3B6MUP6_WHEAT</name>
<feature type="compositionally biased region" description="Basic and acidic residues" evidence="1">
    <location>
        <begin position="91"/>
        <end position="101"/>
    </location>
</feature>
<evidence type="ECO:0000313" key="2">
    <source>
        <dbReference type="EnsemblPlants" id="TraesCS5D02G340700.1"/>
    </source>
</evidence>
<protein>
    <submittedName>
        <fullName evidence="2">Uncharacterized protein</fullName>
    </submittedName>
</protein>
<dbReference type="Gramene" id="TraesPARA_EIv1.0_1842220.1">
    <property type="protein sequence ID" value="TraesPARA_EIv1.0_1842220.1.CDS"/>
    <property type="gene ID" value="TraesPARA_EIv1.0_1842220"/>
</dbReference>
<dbReference type="OMA" id="DRCQKRR"/>
<feature type="region of interest" description="Disordered" evidence="1">
    <location>
        <begin position="45"/>
        <end position="103"/>
    </location>
</feature>
<organism evidence="2">
    <name type="scientific">Triticum aestivum</name>
    <name type="common">Wheat</name>
    <dbReference type="NCBI Taxonomy" id="4565"/>
    <lineage>
        <taxon>Eukaryota</taxon>
        <taxon>Viridiplantae</taxon>
        <taxon>Streptophyta</taxon>
        <taxon>Embryophyta</taxon>
        <taxon>Tracheophyta</taxon>
        <taxon>Spermatophyta</taxon>
        <taxon>Magnoliopsida</taxon>
        <taxon>Liliopsida</taxon>
        <taxon>Poales</taxon>
        <taxon>Poaceae</taxon>
        <taxon>BOP clade</taxon>
        <taxon>Pooideae</taxon>
        <taxon>Triticodae</taxon>
        <taxon>Triticeae</taxon>
        <taxon>Triticinae</taxon>
        <taxon>Triticum</taxon>
    </lineage>
</organism>
<dbReference type="Gramene" id="TraesCLE_scaffold_001952_01G000200.1">
    <property type="protein sequence ID" value="TraesCLE_scaffold_001952_01G000200.1"/>
    <property type="gene ID" value="TraesCLE_scaffold_001952_01G000200"/>
</dbReference>
<dbReference type="Gramene" id="TraesSTA5D03G03155010.1">
    <property type="protein sequence ID" value="TraesSTA5D03G03155010.1"/>
    <property type="gene ID" value="TraesSTA5D03G03155010"/>
</dbReference>
<proteinExistence type="predicted"/>
<dbReference type="Gramene" id="TraesRN5D0100800300.1">
    <property type="protein sequence ID" value="TraesRN5D0100800300.1"/>
    <property type="gene ID" value="TraesRN5D0100800300"/>
</dbReference>
<dbReference type="Gramene" id="TraesCS5D02G340700.1">
    <property type="protein sequence ID" value="TraesCS5D02G340700.1"/>
    <property type="gene ID" value="TraesCS5D02G340700"/>
</dbReference>
<dbReference type="Gramene" id="TraesLAC5D03G03119620.1">
    <property type="protein sequence ID" value="TraesLAC5D03G03119620.1"/>
    <property type="gene ID" value="TraesLAC5D03G03119620"/>
</dbReference>
<dbReference type="Gramene" id="TraesROB_scaffold_014112_01G000300.1">
    <property type="protein sequence ID" value="TraesROB_scaffold_014112_01G000300.1"/>
    <property type="gene ID" value="TraesROB_scaffold_014112_01G000300"/>
</dbReference>
<dbReference type="Gramene" id="TraesCS5D03G0764000.1">
    <property type="protein sequence ID" value="TraesCS5D03G0764000.1.CDS"/>
    <property type="gene ID" value="TraesCS5D03G0764000"/>
</dbReference>
<accession>A0A3B6MUP6</accession>
<dbReference type="Gramene" id="TraesJAG5D03G03161360.1">
    <property type="protein sequence ID" value="TraesJAG5D03G03161360.1"/>
    <property type="gene ID" value="TraesJAG5D03G03161360"/>
</dbReference>
<dbReference type="Gramene" id="TraesNOR5D03G03193610.1">
    <property type="protein sequence ID" value="TraesNOR5D03G03193610.1"/>
    <property type="gene ID" value="TraesNOR5D03G03193610"/>
</dbReference>
<dbReference type="EnsemblPlants" id="TraesCS5D02G340700.1">
    <property type="protein sequence ID" value="TraesCS5D02G340700.1"/>
    <property type="gene ID" value="TraesCS5D02G340700"/>
</dbReference>
<dbReference type="Gramene" id="TraesMAC5D03G03162750.1">
    <property type="protein sequence ID" value="TraesMAC5D03G03162750.1"/>
    <property type="gene ID" value="TraesMAC5D03G03162750"/>
</dbReference>
<dbReference type="Gramene" id="TraesJUL5D03G03189050.1">
    <property type="protein sequence ID" value="TraesJUL5D03G03189050.1"/>
    <property type="gene ID" value="TraesJUL5D03G03189050"/>
</dbReference>
<dbReference type="Gramene" id="TraesARI5D03G03117810.1">
    <property type="protein sequence ID" value="TraesARI5D03G03117810.1"/>
    <property type="gene ID" value="TraesARI5D03G03117810"/>
</dbReference>
<dbReference type="Gramene" id="TraesWEE_scaffold_034729_01G000200.1">
    <property type="protein sequence ID" value="TraesWEE_scaffold_034729_01G000200.1"/>
    <property type="gene ID" value="TraesWEE_scaffold_034729_01G000200"/>
</dbReference>
<evidence type="ECO:0000313" key="3">
    <source>
        <dbReference type="Proteomes" id="UP000019116"/>
    </source>
</evidence>
<keyword evidence="3" id="KW-1185">Reference proteome</keyword>
<sequence length="128" mass="13702">MAACQRLPTLGGNMCDGVGVEAKMSWLPYASICATISSAMSICAQKGPDDPLAAPPDRCQKRRRGGAHPGALGTRPQSASSPLKKGGWIGRRRETGGRSKTDMACSYASKLQRVARRATEDDQRHVFL</sequence>
<dbReference type="Gramene" id="TraesLDM5D03G03168760.1">
    <property type="protein sequence ID" value="TraesLDM5D03G03168760.1"/>
    <property type="gene ID" value="TraesLDM5D03G03168760"/>
</dbReference>
<dbReference type="Gramene" id="TraesCAD_scaffold_036250_01G000200.1">
    <property type="protein sequence ID" value="TraesCAD_scaffold_036250_01G000200.1"/>
    <property type="gene ID" value="TraesCAD_scaffold_036250_01G000200"/>
</dbReference>
<dbReference type="Gramene" id="TraesSYM5D03G03104410.1">
    <property type="protein sequence ID" value="TraesSYM5D03G03104410.1"/>
    <property type="gene ID" value="TraesSYM5D03G03104410"/>
</dbReference>
<dbReference type="Proteomes" id="UP000019116">
    <property type="component" value="Chromosome 5D"/>
</dbReference>
<reference evidence="2" key="1">
    <citation type="submission" date="2018-08" db="EMBL/GenBank/DDBJ databases">
        <authorList>
            <person name="Rossello M."/>
        </authorList>
    </citation>
    <scope>NUCLEOTIDE SEQUENCE [LARGE SCALE GENOMIC DNA]</scope>
    <source>
        <strain evidence="2">cv. Chinese Spring</strain>
    </source>
</reference>
<reference evidence="2" key="2">
    <citation type="submission" date="2018-10" db="UniProtKB">
        <authorList>
            <consortium name="EnsemblPlants"/>
        </authorList>
    </citation>
    <scope>IDENTIFICATION</scope>
</reference>
<evidence type="ECO:0000256" key="1">
    <source>
        <dbReference type="SAM" id="MobiDB-lite"/>
    </source>
</evidence>
<dbReference type="AlphaFoldDB" id="A0A3B6MUP6"/>